<dbReference type="OrthoDB" id="9774125at2"/>
<dbReference type="SUPFAM" id="SSF51445">
    <property type="entry name" value="(Trans)glycosidases"/>
    <property type="match status" value="2"/>
</dbReference>
<keyword evidence="2" id="KW-0472">Membrane</keyword>
<dbReference type="Pfam" id="PF13200">
    <property type="entry name" value="DUF4015"/>
    <property type="match status" value="1"/>
</dbReference>
<dbReference type="Gene3D" id="3.20.20.80">
    <property type="entry name" value="Glycosidases"/>
    <property type="match status" value="1"/>
</dbReference>
<protein>
    <recommendedName>
        <fullName evidence="3">DUF4015 domain-containing protein</fullName>
    </recommendedName>
</protein>
<evidence type="ECO:0000256" key="2">
    <source>
        <dbReference type="SAM" id="Phobius"/>
    </source>
</evidence>
<sequence length="449" mass="51087">MENKKQMINVETGKQKKKTVSIVVLTVLVLLSLSLLALYIRHSSSDSRDGNGADRSGALNTITPTVTPEPTGAPYPTEIPAEEPSVTPEPSPTATPAPKPEFQPVRALYLKPESFQNPTTLDHYIDLANRTEINAYVIDIKSDWGTITYRSEIEDVRAAKACRDDIDIREIIKKFHDNNIRVIGRVVTFKDSVITKYKPELAIHHDGKLFDQSGNGSGVYWLDATRKESWDYILAIVREAIDFGFDEIQFDYVRFPETSLYKYELANLEEGKERHEYIEEFLAYIRKNVPEGTILSADIFGMPLISSKDYGEIGQTLESIGWNLDYISPMIYPSHFANSAPRGSMANGVGQVINGIKFTHPDLYPYEVVYNTLMVGKRRIESVDGYNVKCRPYIQGFTADYLPEGYWKKYGVEEYRAQIQAVYDAGYEEWIFWNARNNYVEEAFLPEGQ</sequence>
<feature type="region of interest" description="Disordered" evidence="1">
    <location>
        <begin position="44"/>
        <end position="100"/>
    </location>
</feature>
<evidence type="ECO:0000259" key="3">
    <source>
        <dbReference type="Pfam" id="PF13200"/>
    </source>
</evidence>
<name>A0A1B1YFS7_THEST</name>
<accession>A0A1B1YFS7</accession>
<proteinExistence type="predicted"/>
<keyword evidence="2" id="KW-1133">Transmembrane helix</keyword>
<dbReference type="AlphaFoldDB" id="A0A1B1YFS7"/>
<dbReference type="Proteomes" id="UP000092971">
    <property type="component" value="Chromosome"/>
</dbReference>
<evidence type="ECO:0000313" key="4">
    <source>
        <dbReference type="EMBL" id="ANW99619.1"/>
    </source>
</evidence>
<dbReference type="RefSeq" id="WP_015360040.1">
    <property type="nucleotide sequence ID" value="NZ_CP014672.1"/>
</dbReference>
<evidence type="ECO:0000256" key="1">
    <source>
        <dbReference type="SAM" id="MobiDB-lite"/>
    </source>
</evidence>
<keyword evidence="2" id="KW-0812">Transmembrane</keyword>
<feature type="transmembrane region" description="Helical" evidence="2">
    <location>
        <begin position="20"/>
        <end position="40"/>
    </location>
</feature>
<dbReference type="InterPro" id="IPR017853">
    <property type="entry name" value="GH"/>
</dbReference>
<dbReference type="InterPro" id="IPR025275">
    <property type="entry name" value="DUF4015"/>
</dbReference>
<feature type="compositionally biased region" description="Pro residues" evidence="1">
    <location>
        <begin position="87"/>
        <end position="100"/>
    </location>
</feature>
<organism evidence="4 5">
    <name type="scientific">Thermoclostridium stercorarium subsp. thermolacticum DSM 2910</name>
    <dbReference type="NCBI Taxonomy" id="1121336"/>
    <lineage>
        <taxon>Bacteria</taxon>
        <taxon>Bacillati</taxon>
        <taxon>Bacillota</taxon>
        <taxon>Clostridia</taxon>
        <taxon>Eubacteriales</taxon>
        <taxon>Oscillospiraceae</taxon>
        <taxon>Thermoclostridium</taxon>
    </lineage>
</organism>
<reference evidence="4 5" key="1">
    <citation type="submission" date="2016-02" db="EMBL/GenBank/DDBJ databases">
        <title>Comparison of Clostridium stercorarium subspecies using comparative genomics and transcriptomics.</title>
        <authorList>
            <person name="Schellenberg J."/>
            <person name="Thallinger G."/>
            <person name="Levin D.B."/>
            <person name="Zhang X."/>
            <person name="Alvare G."/>
            <person name="Fristensky B."/>
            <person name="Sparling R."/>
        </authorList>
    </citation>
    <scope>NUCLEOTIDE SEQUENCE [LARGE SCALE GENOMIC DNA]</scope>
    <source>
        <strain evidence="4 5">DSM 2910</strain>
    </source>
</reference>
<gene>
    <name evidence="4" type="ORF">CSTERTH_11525</name>
</gene>
<feature type="compositionally biased region" description="Polar residues" evidence="1">
    <location>
        <begin position="58"/>
        <end position="68"/>
    </location>
</feature>
<feature type="domain" description="DUF4015" evidence="3">
    <location>
        <begin position="107"/>
        <end position="439"/>
    </location>
</feature>
<dbReference type="EMBL" id="CP014672">
    <property type="protein sequence ID" value="ANW99619.1"/>
    <property type="molecule type" value="Genomic_DNA"/>
</dbReference>
<evidence type="ECO:0000313" key="5">
    <source>
        <dbReference type="Proteomes" id="UP000092971"/>
    </source>
</evidence>